<accession>A0ABS3GUL6</accession>
<evidence type="ECO:0000313" key="1">
    <source>
        <dbReference type="EMBL" id="MBO0438946.1"/>
    </source>
</evidence>
<sequence length="75" mass="8453">MIPDWRYPTVMSNLIYTGMTAAQASESIARMLSSGTVDQVRWKELSKQPDLDLKIKGDKRNGTMSRQQAFGGLFK</sequence>
<reference evidence="1 2" key="1">
    <citation type="submission" date="2021-03" db="EMBL/GenBank/DDBJ databases">
        <title>Enterococcal diversity collection.</title>
        <authorList>
            <person name="Gilmore M.S."/>
            <person name="Schwartzman J."/>
            <person name="Van Tyne D."/>
            <person name="Martin M."/>
            <person name="Earl A.M."/>
            <person name="Manson A.L."/>
            <person name="Straub T."/>
            <person name="Salamzade R."/>
            <person name="Saavedra J."/>
            <person name="Lebreton F."/>
            <person name="Prichula J."/>
            <person name="Schaufler K."/>
            <person name="Gaca A."/>
            <person name="Sgardioli B."/>
            <person name="Wagenaar J."/>
            <person name="Strong T."/>
        </authorList>
    </citation>
    <scope>NUCLEOTIDE SEQUENCE [LARGE SCALE GENOMIC DNA]</scope>
    <source>
        <strain evidence="1 2">DIV0869a</strain>
    </source>
</reference>
<dbReference type="EMBL" id="JAFLWD010000003">
    <property type="protein sequence ID" value="MBO0438946.1"/>
    <property type="molecule type" value="Genomic_DNA"/>
</dbReference>
<comment type="caution">
    <text evidence="1">The sequence shown here is derived from an EMBL/GenBank/DDBJ whole genome shotgun (WGS) entry which is preliminary data.</text>
</comment>
<dbReference type="Proteomes" id="UP000664632">
    <property type="component" value="Unassembled WGS sequence"/>
</dbReference>
<evidence type="ECO:0000313" key="2">
    <source>
        <dbReference type="Proteomes" id="UP000664632"/>
    </source>
</evidence>
<keyword evidence="2" id="KW-1185">Reference proteome</keyword>
<organism evidence="1 2">
    <name type="scientific">Candidatus Enterococcus ikei</name>
    <dbReference type="NCBI Taxonomy" id="2815326"/>
    <lineage>
        <taxon>Bacteria</taxon>
        <taxon>Bacillati</taxon>
        <taxon>Bacillota</taxon>
        <taxon>Bacilli</taxon>
        <taxon>Lactobacillales</taxon>
        <taxon>Enterococcaceae</taxon>
        <taxon>Enterococcus</taxon>
    </lineage>
</organism>
<proteinExistence type="predicted"/>
<dbReference type="RefSeq" id="WP_207111058.1">
    <property type="nucleotide sequence ID" value="NZ_JAFLWD010000003.1"/>
</dbReference>
<name>A0ABS3GUL6_9ENTE</name>
<protein>
    <submittedName>
        <fullName evidence="1">Uncharacterized protein</fullName>
    </submittedName>
</protein>
<gene>
    <name evidence="1" type="ORF">JZO69_01040</name>
</gene>